<dbReference type="InterPro" id="IPR043128">
    <property type="entry name" value="Rev_trsase/Diguanyl_cyclase"/>
</dbReference>
<dbReference type="PANTHER" id="PTHR47027:SF29">
    <property type="entry name" value="C2H2-TYPE DOMAIN-CONTAINING PROTEIN"/>
    <property type="match status" value="1"/>
</dbReference>
<name>A0A8R2JMU7_ACYPI</name>
<dbReference type="EnsemblMetazoa" id="XM_029486305.1">
    <property type="protein sequence ID" value="XP_029342165.1"/>
    <property type="gene ID" value="LOC115033547"/>
</dbReference>
<protein>
    <recommendedName>
        <fullName evidence="1">Reverse transcriptase domain-containing protein</fullName>
    </recommendedName>
</protein>
<keyword evidence="3" id="KW-1185">Reference proteome</keyword>
<proteinExistence type="predicted"/>
<evidence type="ECO:0000313" key="3">
    <source>
        <dbReference type="Proteomes" id="UP000007819"/>
    </source>
</evidence>
<dbReference type="RefSeq" id="XP_029342165.1">
    <property type="nucleotide sequence ID" value="XM_029486305.1"/>
</dbReference>
<dbReference type="PROSITE" id="PS50878">
    <property type="entry name" value="RT_POL"/>
    <property type="match status" value="1"/>
</dbReference>
<dbReference type="AlphaFoldDB" id="A0A8R2JMU7"/>
<dbReference type="InterPro" id="IPR043502">
    <property type="entry name" value="DNA/RNA_pol_sf"/>
</dbReference>
<dbReference type="GeneID" id="115033547"/>
<dbReference type="Gene3D" id="3.30.70.270">
    <property type="match status" value="1"/>
</dbReference>
<accession>A0A8R2JMU7</accession>
<dbReference type="Pfam" id="PF00078">
    <property type="entry name" value="RVT_1"/>
    <property type="match status" value="1"/>
</dbReference>
<evidence type="ECO:0000259" key="1">
    <source>
        <dbReference type="PROSITE" id="PS50878"/>
    </source>
</evidence>
<dbReference type="GO" id="GO:0071897">
    <property type="term" value="P:DNA biosynthetic process"/>
    <property type="evidence" value="ECO:0007669"/>
    <property type="project" value="UniProtKB-ARBA"/>
</dbReference>
<organism evidence="2 3">
    <name type="scientific">Acyrthosiphon pisum</name>
    <name type="common">Pea aphid</name>
    <dbReference type="NCBI Taxonomy" id="7029"/>
    <lineage>
        <taxon>Eukaryota</taxon>
        <taxon>Metazoa</taxon>
        <taxon>Ecdysozoa</taxon>
        <taxon>Arthropoda</taxon>
        <taxon>Hexapoda</taxon>
        <taxon>Insecta</taxon>
        <taxon>Pterygota</taxon>
        <taxon>Neoptera</taxon>
        <taxon>Paraneoptera</taxon>
        <taxon>Hemiptera</taxon>
        <taxon>Sternorrhyncha</taxon>
        <taxon>Aphidomorpha</taxon>
        <taxon>Aphidoidea</taxon>
        <taxon>Aphididae</taxon>
        <taxon>Macrosiphini</taxon>
        <taxon>Acyrthosiphon</taxon>
    </lineage>
</organism>
<dbReference type="SUPFAM" id="SSF56672">
    <property type="entry name" value="DNA/RNA polymerases"/>
    <property type="match status" value="1"/>
</dbReference>
<reference evidence="2" key="2">
    <citation type="submission" date="2022-06" db="UniProtKB">
        <authorList>
            <consortium name="EnsemblMetazoa"/>
        </authorList>
    </citation>
    <scope>IDENTIFICATION</scope>
</reference>
<dbReference type="InterPro" id="IPR000477">
    <property type="entry name" value="RT_dom"/>
</dbReference>
<sequence>MTLEIVVREMSNGEAWSLDRGLILAYADDIIITGNTRVEVQMNLKKLMRAGKNMGLVLNMEKTKYMVETRGPEDSSNLKIENNKLEQVKEFKYLGVTLSNKNIMHEEINVMLKNILQWRRCLNQKHYRKKSKKICIYKLHKTSTDLCMCDVPHGPQLKVTKRNQEDLKGKS</sequence>
<dbReference type="OrthoDB" id="6620939at2759"/>
<dbReference type="PANTHER" id="PTHR47027">
    <property type="entry name" value="REVERSE TRANSCRIPTASE DOMAIN-CONTAINING PROTEIN"/>
    <property type="match status" value="1"/>
</dbReference>
<dbReference type="Proteomes" id="UP000007819">
    <property type="component" value="Chromosome A1"/>
</dbReference>
<feature type="domain" description="Reverse transcriptase" evidence="1">
    <location>
        <begin position="1"/>
        <end position="98"/>
    </location>
</feature>
<reference evidence="3" key="1">
    <citation type="submission" date="2010-06" db="EMBL/GenBank/DDBJ databases">
        <authorList>
            <person name="Jiang H."/>
            <person name="Abraham K."/>
            <person name="Ali S."/>
            <person name="Alsbrooks S.L."/>
            <person name="Anim B.N."/>
            <person name="Anosike U.S."/>
            <person name="Attaway T."/>
            <person name="Bandaranaike D.P."/>
            <person name="Battles P.K."/>
            <person name="Bell S.N."/>
            <person name="Bell A.V."/>
            <person name="Beltran B."/>
            <person name="Bickham C."/>
            <person name="Bustamante Y."/>
            <person name="Caleb T."/>
            <person name="Canada A."/>
            <person name="Cardenas V."/>
            <person name="Carter K."/>
            <person name="Chacko J."/>
            <person name="Chandrabose M.N."/>
            <person name="Chavez D."/>
            <person name="Chavez A."/>
            <person name="Chen L."/>
            <person name="Chu H.-S."/>
            <person name="Claassen K.J."/>
            <person name="Cockrell R."/>
            <person name="Collins M."/>
            <person name="Cooper J.A."/>
            <person name="Cree A."/>
            <person name="Curry S.M."/>
            <person name="Da Y."/>
            <person name="Dao M.D."/>
            <person name="Das B."/>
            <person name="Davila M.-L."/>
            <person name="Davy-Carroll L."/>
            <person name="Denson S."/>
            <person name="Dinh H."/>
            <person name="Ebong V.E."/>
            <person name="Edwards J.R."/>
            <person name="Egan A."/>
            <person name="El-Daye J."/>
            <person name="Escobedo L."/>
            <person name="Fernandez S."/>
            <person name="Fernando P.R."/>
            <person name="Flagg N."/>
            <person name="Forbes L.D."/>
            <person name="Fowler R.G."/>
            <person name="Fu Q."/>
            <person name="Gabisi R.A."/>
            <person name="Ganer J."/>
            <person name="Garbino Pronczuk A."/>
            <person name="Garcia R.M."/>
            <person name="Garner T."/>
            <person name="Garrett T.E."/>
            <person name="Gonzalez D.A."/>
            <person name="Hamid H."/>
            <person name="Hawkins E.S."/>
            <person name="Hirani K."/>
            <person name="Hogues M.E."/>
            <person name="Hollins B."/>
            <person name="Hsiao C.-H."/>
            <person name="Jabil R."/>
            <person name="James M.L."/>
            <person name="Jhangiani S.N."/>
            <person name="Johnson B."/>
            <person name="Johnson Q."/>
            <person name="Joshi V."/>
            <person name="Kalu J.B."/>
            <person name="Kam C."/>
            <person name="Kashfia A."/>
            <person name="Keebler J."/>
            <person name="Kisamo H."/>
            <person name="Kovar C.L."/>
            <person name="Lago L.A."/>
            <person name="Lai C.-Y."/>
            <person name="Laidlaw J."/>
            <person name="Lara F."/>
            <person name="Le T.-K."/>
            <person name="Lee S.L."/>
            <person name="Legall F.H."/>
            <person name="Lemon S.J."/>
            <person name="Lewis L.R."/>
            <person name="Li B."/>
            <person name="Liu Y."/>
            <person name="Liu Y.-S."/>
            <person name="Lopez J."/>
            <person name="Lozado R.J."/>
            <person name="Lu J."/>
            <person name="Madu R.C."/>
            <person name="Maheshwari M."/>
            <person name="Maheshwari R."/>
            <person name="Malloy K."/>
            <person name="Martinez E."/>
            <person name="Mathew T."/>
            <person name="Mercado I.C."/>
            <person name="Mercado C."/>
            <person name="Meyer B."/>
            <person name="Montgomery K."/>
            <person name="Morgan M.B."/>
            <person name="Munidasa M."/>
            <person name="Nazareth L.V."/>
            <person name="Nelson J."/>
            <person name="Ng B.M."/>
            <person name="Nguyen N.B."/>
            <person name="Nguyen P.Q."/>
            <person name="Nguyen T."/>
            <person name="Obregon M."/>
            <person name="Okwuonu G.O."/>
            <person name="Onwere C.G."/>
            <person name="Orozco G."/>
            <person name="Parra A."/>
            <person name="Patel S."/>
            <person name="Patil S."/>
            <person name="Perez A."/>
            <person name="Perez Y."/>
            <person name="Pham C."/>
            <person name="Primus E.L."/>
            <person name="Pu L.-L."/>
            <person name="Puazo M."/>
            <person name="Qin X."/>
            <person name="Quiroz J.B."/>
            <person name="Reese J."/>
            <person name="Richards S."/>
            <person name="Rives C.M."/>
            <person name="Robberts R."/>
            <person name="Ruiz S.J."/>
            <person name="Ruiz M.J."/>
            <person name="Santibanez J."/>
            <person name="Schneider B.W."/>
            <person name="Sisson I."/>
            <person name="Smith M."/>
            <person name="Sodergren E."/>
            <person name="Song X.-Z."/>
            <person name="Song B.B."/>
            <person name="Summersgill H."/>
            <person name="Thelus R."/>
            <person name="Thornton R.D."/>
            <person name="Trejos Z.Y."/>
            <person name="Usmani K."/>
            <person name="Vattathil S."/>
            <person name="Villasana D."/>
            <person name="Walker D.L."/>
            <person name="Wang S."/>
            <person name="Wang K."/>
            <person name="White C.S."/>
            <person name="Williams A.C."/>
            <person name="Williamson J."/>
            <person name="Wilson K."/>
            <person name="Woghiren I.O."/>
            <person name="Woodworth J.R."/>
            <person name="Worley K.C."/>
            <person name="Wright R.A."/>
            <person name="Wu W."/>
            <person name="Young L."/>
            <person name="Zhang L."/>
            <person name="Zhang J."/>
            <person name="Zhu Y."/>
            <person name="Muzny D.M."/>
            <person name="Weinstock G."/>
            <person name="Gibbs R.A."/>
        </authorList>
    </citation>
    <scope>NUCLEOTIDE SEQUENCE [LARGE SCALE GENOMIC DNA]</scope>
    <source>
        <strain evidence="3">LSR1</strain>
    </source>
</reference>
<dbReference type="KEGG" id="api:115033547"/>
<evidence type="ECO:0000313" key="2">
    <source>
        <dbReference type="EnsemblMetazoa" id="XP_029342165.1"/>
    </source>
</evidence>